<dbReference type="SUPFAM" id="SSF53448">
    <property type="entry name" value="Nucleotide-diphospho-sugar transferases"/>
    <property type="match status" value="2"/>
</dbReference>
<dbReference type="Pfam" id="PF00535">
    <property type="entry name" value="Glycos_transf_2"/>
    <property type="match status" value="2"/>
</dbReference>
<dbReference type="HOGENOM" id="CLU_005003_0_0_5"/>
<dbReference type="EMBL" id="CP001679">
    <property type="protein sequence ID" value="ACT60883.1"/>
    <property type="molecule type" value="Genomic_DNA"/>
</dbReference>
<organism evidence="2 3">
    <name type="scientific">Hirschia baltica (strain ATCC 49814 / DSM 5838 / IFAM 1418)</name>
    <dbReference type="NCBI Taxonomy" id="582402"/>
    <lineage>
        <taxon>Bacteria</taxon>
        <taxon>Pseudomonadati</taxon>
        <taxon>Pseudomonadota</taxon>
        <taxon>Alphaproteobacteria</taxon>
        <taxon>Hyphomonadales</taxon>
        <taxon>Hyphomonadaceae</taxon>
        <taxon>Hirschia</taxon>
    </lineage>
</organism>
<feature type="domain" description="Glycosyltransferase 2-like" evidence="1">
    <location>
        <begin position="473"/>
        <end position="648"/>
    </location>
</feature>
<evidence type="ECO:0000259" key="1">
    <source>
        <dbReference type="Pfam" id="PF00535"/>
    </source>
</evidence>
<dbReference type="CDD" id="cd04186">
    <property type="entry name" value="GT_2_like_c"/>
    <property type="match status" value="1"/>
</dbReference>
<evidence type="ECO:0000313" key="3">
    <source>
        <dbReference type="Proteomes" id="UP000002745"/>
    </source>
</evidence>
<evidence type="ECO:0000313" key="2">
    <source>
        <dbReference type="EMBL" id="ACT60883.1"/>
    </source>
</evidence>
<dbReference type="AlphaFoldDB" id="C6XS42"/>
<dbReference type="PANTHER" id="PTHR43179">
    <property type="entry name" value="RHAMNOSYLTRANSFERASE WBBL"/>
    <property type="match status" value="1"/>
</dbReference>
<name>C6XS42_HIRBI</name>
<dbReference type="CDD" id="cd04184">
    <property type="entry name" value="GT2_RfbC_Mx_like"/>
    <property type="match status" value="1"/>
</dbReference>
<keyword evidence="2" id="KW-0614">Plasmid</keyword>
<dbReference type="eggNOG" id="COG1215">
    <property type="taxonomic scope" value="Bacteria"/>
</dbReference>
<dbReference type="KEGG" id="hba:Hbal_3216"/>
<dbReference type="InterPro" id="IPR029044">
    <property type="entry name" value="Nucleotide-diphossugar_trans"/>
</dbReference>
<dbReference type="eggNOG" id="COG1216">
    <property type="taxonomic scope" value="Bacteria"/>
</dbReference>
<geneLocation type="plasmid" evidence="2 3">
    <name>pHbal01</name>
</geneLocation>
<keyword evidence="3" id="KW-1185">Reference proteome</keyword>
<protein>
    <submittedName>
        <fullName evidence="2">Glycosyl transferase family 2</fullName>
    </submittedName>
</protein>
<dbReference type="InterPro" id="IPR001173">
    <property type="entry name" value="Glyco_trans_2-like"/>
</dbReference>
<dbReference type="GO" id="GO:0016757">
    <property type="term" value="F:glycosyltransferase activity"/>
    <property type="evidence" value="ECO:0007669"/>
    <property type="project" value="UniProtKB-KW"/>
</dbReference>
<feature type="domain" description="Glycosyltransferase 2-like" evidence="1">
    <location>
        <begin position="216"/>
        <end position="376"/>
    </location>
</feature>
<proteinExistence type="predicted"/>
<sequence length="753" mass="84358">MSKEVLEIKQIEGMINSVDLSRKNCFTIEDDTPSILLSTASNGMSAGLYTLKCITSTQDIPLSPRVFMERLSGEEQGNAQIRCLKTRYGWKATFWIPTDTKYLKIALTENSGEFQFLEFSLTKVSNKRNGLVQTLNLISERVRSPRQLFDSAAKVARAIKNGGIKQLKEDLATTSRVGGQLNGYTTWIDLYDQIDDKDLKSIQKRIDELSQKPVISIITPVYNPAPELLRAAIESVLSQYYSHWELCLANDCSTDPEIARIIDEYAEQDSRIKRVHRTQNGHISAASNSALELASGEFIAFLDHDDELSATALYHVAEAINKNPSCRLFYSDEDKIDLDGKRHDPYFKSDWNHDLLLSHNLFTHLSVYDKALIEEVGGLRSKYDGAQDYDLALRCSARLRADEICHIPFILYHWRVMPGSTALSSDEKPYAMLAGERALNDHLIALNIKAKAELIGIGFKVSYDIPTPAPQVSIIIPTRNSQKLVKQCVDSIYNKTSYPDFEIILVDNGSDDPEAIKYFQDLEAKNQIKLISDPRPFNYSALNNLAVAQSNAPVLCLLNNDIEVISDNWLEEMVSLVLQPNVGAVGAMLYYPDDTIQHAGVVMGLGGLAAHIHGGLERGTPGYVGRAALRQSLSAVTGACMVVSRDNYEKVSGLDEENLAVAYNDIDFCLKLQAIGKRNIWTPHAELYHHESASRGYENTPEKLMRFQKEADFMKKKWPDQINADPAYSPNLTLNDCNFSLAFPPRISKPWRA</sequence>
<gene>
    <name evidence="2" type="ordered locus">Hbal_3216</name>
</gene>
<reference evidence="3" key="1">
    <citation type="journal article" date="2011" name="J. Bacteriol.">
        <title>Genome sequences of eight morphologically diverse alphaproteobacteria.</title>
        <authorList>
            <consortium name="US DOE Joint Genome Institute"/>
            <person name="Brown P.J."/>
            <person name="Kysela D.T."/>
            <person name="Buechlein A."/>
            <person name="Hemmerich C."/>
            <person name="Brun Y.V."/>
        </authorList>
    </citation>
    <scope>NUCLEOTIDE SEQUENCE [LARGE SCALE GENOMIC DNA]</scope>
    <source>
        <strain evidence="3">ATCC 49814 / DSM 5838 / IFAM 1418</strain>
        <plasmid evidence="3">pHbal01</plasmid>
    </source>
</reference>
<dbReference type="PANTHER" id="PTHR43179:SF7">
    <property type="entry name" value="RHAMNOSYLTRANSFERASE WBBL"/>
    <property type="match status" value="1"/>
</dbReference>
<dbReference type="RefSeq" id="WP_012778270.1">
    <property type="nucleotide sequence ID" value="NC_012983.1"/>
</dbReference>
<keyword evidence="2" id="KW-0808">Transferase</keyword>
<accession>C6XS42</accession>
<dbReference type="Gene3D" id="3.90.550.10">
    <property type="entry name" value="Spore Coat Polysaccharide Biosynthesis Protein SpsA, Chain A"/>
    <property type="match status" value="2"/>
</dbReference>
<dbReference type="Proteomes" id="UP000002745">
    <property type="component" value="Plasmid pHbal01"/>
</dbReference>
<dbReference type="CAZy" id="GT2">
    <property type="family name" value="Glycosyltransferase Family 2"/>
</dbReference>